<dbReference type="EMBL" id="LT669839">
    <property type="protein sequence ID" value="SHD76223.1"/>
    <property type="molecule type" value="Genomic_DNA"/>
</dbReference>
<name>M1ZAI9_9FIRM</name>
<evidence type="ECO:0000313" key="2">
    <source>
        <dbReference type="Proteomes" id="UP000245423"/>
    </source>
</evidence>
<protein>
    <recommendedName>
        <fullName evidence="3">Copper amine oxidase-like N-terminal domain-containing protein</fullName>
    </recommendedName>
</protein>
<reference evidence="1 2" key="1">
    <citation type="submission" date="2016-11" db="EMBL/GenBank/DDBJ databases">
        <authorList>
            <person name="Manzoor S."/>
        </authorList>
    </citation>
    <scope>NUCLEOTIDE SEQUENCE [LARGE SCALE GENOMIC DNA]</scope>
    <source>
        <strain evidence="1">Clostridium ultunense strain Esp</strain>
    </source>
</reference>
<evidence type="ECO:0008006" key="3">
    <source>
        <dbReference type="Google" id="ProtNLM"/>
    </source>
</evidence>
<dbReference type="OrthoDB" id="2353630at2"/>
<sequence>MKNRFVIFTLIILILLPSLPRPSHGKGQVMEIDALFGDFKLQVEGKYFPHKETFIYDGELWVPMKEIAKALDMGYAFDPNKRSLKLNSHGKLNIDDISKEPVAYQRGYEIQAKEKNIAELDRQIRTFEGRWTSDPSEVEGVIRNIKVGFSDIDVLLDGKKISLDRDPLLYKDDVYISLVALSPILYITPDLEGNIVNIDGNGILAKKPGFNNVANLTNFRDSLSLRRDRELAELEKKKKILMDVKIPYEEVDSIGDMERYLNRHLGYIGKLPVDIGLRSGGGSWYYLDIEFGARNISRWRDLTRRDVEAYVWDIFVAITSLYDEEAKIQGQIINPYRSRYNYVEFDTRIRNIVFKFIDSRLDMTEKVDPQFITDLLEKRLGRYYKEYFDFTARISGYDLELIIYPDSRYFMDRWNVHDKLSFLKEIDYIIKEYYPGLRINGVIEYPGKDSIQFLIDDGKVRSPDLERETEEFLNDRYGLFKSGTLRIPMEYKLHPTNLDDYKLLVYMDFDINDDRWNKTVEGALEAFLQDVISEVIGLWDMNIFLQAYDKNQYIVKEVIKTP</sequence>
<dbReference type="HOGENOM" id="CLU_484607_0_0_9"/>
<gene>
    <name evidence="1" type="ORF">CUESP1_0844</name>
</gene>
<accession>M1ZAI9</accession>
<dbReference type="Proteomes" id="UP000245423">
    <property type="component" value="Chromosome 1"/>
</dbReference>
<proteinExistence type="predicted"/>
<organism evidence="1 2">
    <name type="scientific">[Clostridium] ultunense Esp</name>
    <dbReference type="NCBI Taxonomy" id="1288971"/>
    <lineage>
        <taxon>Bacteria</taxon>
        <taxon>Bacillati</taxon>
        <taxon>Bacillota</taxon>
        <taxon>Tissierellia</taxon>
        <taxon>Tissierellales</taxon>
        <taxon>Tepidimicrobiaceae</taxon>
        <taxon>Schnuerera</taxon>
    </lineage>
</organism>
<evidence type="ECO:0000313" key="1">
    <source>
        <dbReference type="EMBL" id="SHD76223.1"/>
    </source>
</evidence>
<dbReference type="AlphaFoldDB" id="M1ZAI9"/>
<keyword evidence="2" id="KW-1185">Reference proteome</keyword>
<dbReference type="RefSeq" id="WP_005584843.1">
    <property type="nucleotide sequence ID" value="NZ_LT669839.1"/>
</dbReference>